<evidence type="ECO:0000256" key="1">
    <source>
        <dbReference type="SAM" id="MobiDB-lite"/>
    </source>
</evidence>
<sequence>MLSNDCCIGFRLWDFPLMYVQKPEGPYTNADTLEARMFKESFTSTAFYKSDVRDQENYSSHNIMFRTGKSIVFSMKREELGIYVQTLPLYVFLFILTSTNMDGTDLPFGWKPVLIGSVNIPLHDLKVFEEVDAPKRQLVQQKKTLSGTFTMKNDRGYDVAVIDMDVRLRQLSPQPGLTCNDTMTSNISKMFSLQRPLTMGGPNSKVMDITTKLQTGAVTRNPLLTVTDSIFPSANNTLHTKGNLQATLHGKGMTGEFGALSSMVQQYKHNQQQTKMMKGQIEAQLASMTAQLSQITTQLKEKSKKSKKSKVLYTDKKAIQVKSSSVTKKPDPSRDYKVTLEEELAERVIKKLQQQRYDTIKDDERQGTTLSGVIPHLTDTMTNKENESSSARELSEDTTNEYITIPCELYRTIKENNDRYNNLQQSYQMIMDEFMDNPSKLFSSMTKIDTRGMSLREKELWKNQNKLINLLKDNYEAIKLEKDLHALKASKQPVKEVSTPMQVEEVEESLTSSTITSARSERHSAKDNNKNGTNQRSSSRQASAESLFSSGSSARSVLTEPVVTKELNKVVVSSTQNQVTPVQESDDYYSSTAKFDMINEDEKEENQQSSTSDSFDSEALSKQNNQEPQISTSLLVDNNTASIAITDGSFEDFDGDFETSQTMEYTENTSETLQPTKIPSDTLRSDHDFAVVQVQNNGEKPSNTSIQEEDFEDFKDDEFDHHEQQQVVIEEEEDEDVTYEDQQEGHQEPSEENEFVHSIDYSGIEERTEEEDRI</sequence>
<organism evidence="2 3">
    <name type="scientific">Naegleria lovaniensis</name>
    <name type="common">Amoeba</name>
    <dbReference type="NCBI Taxonomy" id="51637"/>
    <lineage>
        <taxon>Eukaryota</taxon>
        <taxon>Discoba</taxon>
        <taxon>Heterolobosea</taxon>
        <taxon>Tetramitia</taxon>
        <taxon>Eutetramitia</taxon>
        <taxon>Vahlkampfiidae</taxon>
        <taxon>Naegleria</taxon>
    </lineage>
</organism>
<dbReference type="Pfam" id="PF14924">
    <property type="entry name" value="MAP10_N"/>
    <property type="match status" value="1"/>
</dbReference>
<feature type="compositionally biased region" description="Basic and acidic residues" evidence="1">
    <location>
        <begin position="764"/>
        <end position="774"/>
    </location>
</feature>
<accession>A0AA88KHR6</accession>
<dbReference type="GeneID" id="68098331"/>
<feature type="compositionally biased region" description="Polar residues" evidence="1">
    <location>
        <begin position="607"/>
        <end position="633"/>
    </location>
</feature>
<feature type="region of interest" description="Disordered" evidence="1">
    <location>
        <begin position="728"/>
        <end position="774"/>
    </location>
</feature>
<comment type="caution">
    <text evidence="2">The sequence shown here is derived from an EMBL/GenBank/DDBJ whole genome shotgun (WGS) entry which is preliminary data.</text>
</comment>
<dbReference type="RefSeq" id="XP_044547763.1">
    <property type="nucleotide sequence ID" value="XM_044695674.1"/>
</dbReference>
<reference evidence="2 3" key="1">
    <citation type="journal article" date="2018" name="BMC Genomics">
        <title>The genome of Naegleria lovaniensis, the basis for a comparative approach to unravel pathogenicity factors of the human pathogenic amoeba N. fowleri.</title>
        <authorList>
            <person name="Liechti N."/>
            <person name="Schurch N."/>
            <person name="Bruggmann R."/>
            <person name="Wittwer M."/>
        </authorList>
    </citation>
    <scope>NUCLEOTIDE SEQUENCE [LARGE SCALE GENOMIC DNA]</scope>
    <source>
        <strain evidence="2 3">ATCC 30569</strain>
    </source>
</reference>
<gene>
    <name evidence="2" type="ORF">C9374_005876</name>
</gene>
<keyword evidence="3" id="KW-1185">Reference proteome</keyword>
<evidence type="ECO:0000313" key="2">
    <source>
        <dbReference type="EMBL" id="KAG2382084.1"/>
    </source>
</evidence>
<feature type="region of interest" description="Disordered" evidence="1">
    <location>
        <begin position="492"/>
        <end position="555"/>
    </location>
</feature>
<feature type="compositionally biased region" description="Acidic residues" evidence="1">
    <location>
        <begin position="729"/>
        <end position="742"/>
    </location>
</feature>
<name>A0AA88KHR6_NAELO</name>
<feature type="compositionally biased region" description="Low complexity" evidence="1">
    <location>
        <begin position="535"/>
        <end position="555"/>
    </location>
</feature>
<feature type="compositionally biased region" description="Basic and acidic residues" evidence="1">
    <location>
        <begin position="519"/>
        <end position="529"/>
    </location>
</feature>
<feature type="region of interest" description="Disordered" evidence="1">
    <location>
        <begin position="601"/>
        <end position="633"/>
    </location>
</feature>
<dbReference type="EMBL" id="PYSW02000025">
    <property type="protein sequence ID" value="KAG2382084.1"/>
    <property type="molecule type" value="Genomic_DNA"/>
</dbReference>
<feature type="compositionally biased region" description="Basic and acidic residues" evidence="1">
    <location>
        <begin position="743"/>
        <end position="757"/>
    </location>
</feature>
<proteinExistence type="predicted"/>
<dbReference type="AlphaFoldDB" id="A0AA88KHR6"/>
<evidence type="ECO:0000313" key="3">
    <source>
        <dbReference type="Proteomes" id="UP000816034"/>
    </source>
</evidence>
<protein>
    <submittedName>
        <fullName evidence="2">Uncharacterized protein</fullName>
    </submittedName>
</protein>
<dbReference type="Proteomes" id="UP000816034">
    <property type="component" value="Unassembled WGS sequence"/>
</dbReference>